<reference evidence="1" key="1">
    <citation type="submission" date="2014-09" db="EMBL/GenBank/DDBJ databases">
        <authorList>
            <person name="Magalhaes I.L.F."/>
            <person name="Oliveira U."/>
            <person name="Santos F.R."/>
            <person name="Vidigal T.H.D.A."/>
            <person name="Brescovit A.D."/>
            <person name="Santos A.J."/>
        </authorList>
    </citation>
    <scope>NUCLEOTIDE SEQUENCE</scope>
    <source>
        <tissue evidence="1">Shoot tissue taken approximately 20 cm above the soil surface</tissue>
    </source>
</reference>
<accession>A0A0A8Y1U3</accession>
<dbReference type="EMBL" id="GBRH01278777">
    <property type="protein sequence ID" value="JAD19118.1"/>
    <property type="molecule type" value="Transcribed_RNA"/>
</dbReference>
<reference evidence="1" key="2">
    <citation type="journal article" date="2015" name="Data Brief">
        <title>Shoot transcriptome of the giant reed, Arundo donax.</title>
        <authorList>
            <person name="Barrero R.A."/>
            <person name="Guerrero F.D."/>
            <person name="Moolhuijzen P."/>
            <person name="Goolsby J.A."/>
            <person name="Tidwell J."/>
            <person name="Bellgard S.E."/>
            <person name="Bellgard M.I."/>
        </authorList>
    </citation>
    <scope>NUCLEOTIDE SEQUENCE</scope>
    <source>
        <tissue evidence="1">Shoot tissue taken approximately 20 cm above the soil surface</tissue>
    </source>
</reference>
<organism evidence="1">
    <name type="scientific">Arundo donax</name>
    <name type="common">Giant reed</name>
    <name type="synonym">Donax arundinaceus</name>
    <dbReference type="NCBI Taxonomy" id="35708"/>
    <lineage>
        <taxon>Eukaryota</taxon>
        <taxon>Viridiplantae</taxon>
        <taxon>Streptophyta</taxon>
        <taxon>Embryophyta</taxon>
        <taxon>Tracheophyta</taxon>
        <taxon>Spermatophyta</taxon>
        <taxon>Magnoliopsida</taxon>
        <taxon>Liliopsida</taxon>
        <taxon>Poales</taxon>
        <taxon>Poaceae</taxon>
        <taxon>PACMAD clade</taxon>
        <taxon>Arundinoideae</taxon>
        <taxon>Arundineae</taxon>
        <taxon>Arundo</taxon>
    </lineage>
</organism>
<name>A0A0A8Y1U3_ARUDO</name>
<evidence type="ECO:0000313" key="1">
    <source>
        <dbReference type="EMBL" id="JAD19118.1"/>
    </source>
</evidence>
<dbReference type="AlphaFoldDB" id="A0A0A8Y1U3"/>
<protein>
    <submittedName>
        <fullName evidence="1">Uncharacterized protein</fullName>
    </submittedName>
</protein>
<proteinExistence type="predicted"/>
<sequence>MPYWSNYLKMVVRHLQRPCPKNCCGRDMLTLEVITVFYLELFTHGGDSTMLLSCIN</sequence>